<keyword evidence="2" id="KW-1133">Transmembrane helix</keyword>
<organism evidence="3 4">
    <name type="scientific">Seinonella peptonophila</name>
    <dbReference type="NCBI Taxonomy" id="112248"/>
    <lineage>
        <taxon>Bacteria</taxon>
        <taxon>Bacillati</taxon>
        <taxon>Bacillota</taxon>
        <taxon>Bacilli</taxon>
        <taxon>Bacillales</taxon>
        <taxon>Thermoactinomycetaceae</taxon>
        <taxon>Seinonella</taxon>
    </lineage>
</organism>
<dbReference type="RefSeq" id="WP_073154557.1">
    <property type="nucleotide sequence ID" value="NZ_FQVL01000004.1"/>
</dbReference>
<evidence type="ECO:0000313" key="4">
    <source>
        <dbReference type="Proteomes" id="UP000184476"/>
    </source>
</evidence>
<evidence type="ECO:0000256" key="1">
    <source>
        <dbReference type="SAM" id="MobiDB-lite"/>
    </source>
</evidence>
<evidence type="ECO:0000313" key="3">
    <source>
        <dbReference type="EMBL" id="SHE89441.1"/>
    </source>
</evidence>
<dbReference type="Proteomes" id="UP000184476">
    <property type="component" value="Unassembled WGS sequence"/>
</dbReference>
<dbReference type="AlphaFoldDB" id="A0A1M4X7M1"/>
<keyword evidence="2" id="KW-0812">Transmembrane</keyword>
<reference evidence="3 4" key="1">
    <citation type="submission" date="2016-11" db="EMBL/GenBank/DDBJ databases">
        <authorList>
            <person name="Jaros S."/>
            <person name="Januszkiewicz K."/>
            <person name="Wedrychowicz H."/>
        </authorList>
    </citation>
    <scope>NUCLEOTIDE SEQUENCE [LARGE SCALE GENOMIC DNA]</scope>
    <source>
        <strain evidence="3 4">DSM 44666</strain>
    </source>
</reference>
<feature type="compositionally biased region" description="Basic and acidic residues" evidence="1">
    <location>
        <begin position="21"/>
        <end position="32"/>
    </location>
</feature>
<gene>
    <name evidence="3" type="ORF">SAMN05444392_104175</name>
</gene>
<evidence type="ECO:0000256" key="2">
    <source>
        <dbReference type="SAM" id="Phobius"/>
    </source>
</evidence>
<name>A0A1M4X7M1_9BACL</name>
<dbReference type="EMBL" id="FQVL01000004">
    <property type="protein sequence ID" value="SHE89441.1"/>
    <property type="molecule type" value="Genomic_DNA"/>
</dbReference>
<feature type="region of interest" description="Disordered" evidence="1">
    <location>
        <begin position="1"/>
        <end position="79"/>
    </location>
</feature>
<feature type="transmembrane region" description="Helical" evidence="2">
    <location>
        <begin position="83"/>
        <end position="105"/>
    </location>
</feature>
<keyword evidence="4" id="KW-1185">Reference proteome</keyword>
<keyword evidence="2" id="KW-0472">Membrane</keyword>
<protein>
    <submittedName>
        <fullName evidence="3">Uncharacterized protein</fullName>
    </submittedName>
</protein>
<feature type="compositionally biased region" description="Basic and acidic residues" evidence="1">
    <location>
        <begin position="56"/>
        <end position="70"/>
    </location>
</feature>
<proteinExistence type="predicted"/>
<sequence length="163" mass="17681">MSKQSKKIAKDILKNPNATEAQKEVARRHLEEMGDSNSYSENLAKGILKNPNATEAQKEVARRHLEERGLDSSSNGNSDGKSCLLAGIIVGSTLLGATGLAAYGVSTQIKVQEPIQQPMVDGKDISKTLATSHQNRTSLKNAANFDIELIVPNHLLETNIFTR</sequence>
<accession>A0A1M4X7M1</accession>